<protein>
    <recommendedName>
        <fullName evidence="3">Tick transposon</fullName>
    </recommendedName>
</protein>
<comment type="caution">
    <text evidence="1">The sequence shown here is derived from an EMBL/GenBank/DDBJ whole genome shotgun (WGS) entry which is preliminary data.</text>
</comment>
<dbReference type="AlphaFoldDB" id="A0A9J6GDT5"/>
<evidence type="ECO:0000313" key="1">
    <source>
        <dbReference type="EMBL" id="KAH9372985.1"/>
    </source>
</evidence>
<reference evidence="1 2" key="1">
    <citation type="journal article" date="2020" name="Cell">
        <title>Large-Scale Comparative Analyses of Tick Genomes Elucidate Their Genetic Diversity and Vector Capacities.</title>
        <authorList>
            <consortium name="Tick Genome and Microbiome Consortium (TIGMIC)"/>
            <person name="Jia N."/>
            <person name="Wang J."/>
            <person name="Shi W."/>
            <person name="Du L."/>
            <person name="Sun Y."/>
            <person name="Zhan W."/>
            <person name="Jiang J.F."/>
            <person name="Wang Q."/>
            <person name="Zhang B."/>
            <person name="Ji P."/>
            <person name="Bell-Sakyi L."/>
            <person name="Cui X.M."/>
            <person name="Yuan T.T."/>
            <person name="Jiang B.G."/>
            <person name="Yang W.F."/>
            <person name="Lam T.T."/>
            <person name="Chang Q.C."/>
            <person name="Ding S.J."/>
            <person name="Wang X.J."/>
            <person name="Zhu J.G."/>
            <person name="Ruan X.D."/>
            <person name="Zhao L."/>
            <person name="Wei J.T."/>
            <person name="Ye R.Z."/>
            <person name="Que T.C."/>
            <person name="Du C.H."/>
            <person name="Zhou Y.H."/>
            <person name="Cheng J.X."/>
            <person name="Dai P.F."/>
            <person name="Guo W.B."/>
            <person name="Han X.H."/>
            <person name="Huang E.J."/>
            <person name="Li L.F."/>
            <person name="Wei W."/>
            <person name="Gao Y.C."/>
            <person name="Liu J.Z."/>
            <person name="Shao H.Z."/>
            <person name="Wang X."/>
            <person name="Wang C.C."/>
            <person name="Yang T.C."/>
            <person name="Huo Q.B."/>
            <person name="Li W."/>
            <person name="Chen H.Y."/>
            <person name="Chen S.E."/>
            <person name="Zhou L.G."/>
            <person name="Ni X.B."/>
            <person name="Tian J.H."/>
            <person name="Sheng Y."/>
            <person name="Liu T."/>
            <person name="Pan Y.S."/>
            <person name="Xia L.Y."/>
            <person name="Li J."/>
            <person name="Zhao F."/>
            <person name="Cao W.C."/>
        </authorList>
    </citation>
    <scope>NUCLEOTIDE SEQUENCE [LARGE SCALE GENOMIC DNA]</scope>
    <source>
        <strain evidence="1">HaeL-2018</strain>
    </source>
</reference>
<dbReference type="EMBL" id="JABSTR010000006">
    <property type="protein sequence ID" value="KAH9372985.1"/>
    <property type="molecule type" value="Genomic_DNA"/>
</dbReference>
<dbReference type="Proteomes" id="UP000821853">
    <property type="component" value="Chromosome 4"/>
</dbReference>
<accession>A0A9J6GDT5</accession>
<keyword evidence="2" id="KW-1185">Reference proteome</keyword>
<organism evidence="1 2">
    <name type="scientific">Haemaphysalis longicornis</name>
    <name type="common">Bush tick</name>
    <dbReference type="NCBI Taxonomy" id="44386"/>
    <lineage>
        <taxon>Eukaryota</taxon>
        <taxon>Metazoa</taxon>
        <taxon>Ecdysozoa</taxon>
        <taxon>Arthropoda</taxon>
        <taxon>Chelicerata</taxon>
        <taxon>Arachnida</taxon>
        <taxon>Acari</taxon>
        <taxon>Parasitiformes</taxon>
        <taxon>Ixodida</taxon>
        <taxon>Ixodoidea</taxon>
        <taxon>Ixodidae</taxon>
        <taxon>Haemaphysalinae</taxon>
        <taxon>Haemaphysalis</taxon>
    </lineage>
</organism>
<dbReference type="VEuPathDB" id="VectorBase:HLOH_040885"/>
<sequence>MCMLYTGATSQWNRRTRALATKYEVPLPTLNDLKGTSLGPKALREQVCAAETRMWEQRARSKPALRTYSVYKTTISREGFYDNSRGSSLLEGEVRCAACGEEEEFLEHVVLECGGPQASEANGGGDDAAVDIASQAETTKRTKRRLENWFAVGKKRCGVVG</sequence>
<evidence type="ECO:0000313" key="2">
    <source>
        <dbReference type="Proteomes" id="UP000821853"/>
    </source>
</evidence>
<evidence type="ECO:0008006" key="3">
    <source>
        <dbReference type="Google" id="ProtNLM"/>
    </source>
</evidence>
<name>A0A9J6GDT5_HAELO</name>
<proteinExistence type="predicted"/>
<gene>
    <name evidence="1" type="ORF">HPB48_019808</name>
</gene>